<organism evidence="8 9">
    <name type="scientific">Halorhabdus tiamatea SARL4B</name>
    <dbReference type="NCBI Taxonomy" id="1033806"/>
    <lineage>
        <taxon>Archaea</taxon>
        <taxon>Methanobacteriati</taxon>
        <taxon>Methanobacteriota</taxon>
        <taxon>Stenosarchaea group</taxon>
        <taxon>Halobacteria</taxon>
        <taxon>Halobacteriales</taxon>
        <taxon>Haloarculaceae</taxon>
        <taxon>Halorhabdus</taxon>
    </lineage>
</organism>
<dbReference type="OrthoDB" id="233938at2157"/>
<protein>
    <recommendedName>
        <fullName evidence="3">2-phosphosulfolactate phosphatase</fullName>
        <ecNumber evidence="3">3.1.3.71</ecNumber>
    </recommendedName>
</protein>
<comment type="catalytic activity">
    <reaction evidence="6">
        <text>(2R)-O-phospho-3-sulfolactate + H2O = (2R)-3-sulfolactate + phosphate</text>
        <dbReference type="Rhea" id="RHEA:23416"/>
        <dbReference type="ChEBI" id="CHEBI:15377"/>
        <dbReference type="ChEBI" id="CHEBI:15597"/>
        <dbReference type="ChEBI" id="CHEBI:43474"/>
        <dbReference type="ChEBI" id="CHEBI:58738"/>
        <dbReference type="EC" id="3.1.3.71"/>
    </reaction>
</comment>
<comment type="similarity">
    <text evidence="2">Belongs to the ComB family.</text>
</comment>
<reference evidence="8 9" key="1">
    <citation type="journal article" date="2011" name="J. Bacteriol.">
        <title>Genome sequence of Halorhabdus tiamatea, the first archaeon isolated from a deep-sea anoxic brine lake.</title>
        <authorList>
            <person name="Antunes A."/>
            <person name="Alam I."/>
            <person name="Bajic V.B."/>
            <person name="Stingl U."/>
        </authorList>
    </citation>
    <scope>NUCLEOTIDE SEQUENCE [LARGE SCALE GENOMIC DNA]</scope>
    <source>
        <strain evidence="8 9">SARL4B</strain>
    </source>
</reference>
<dbReference type="EC" id="3.1.3.71" evidence="3"/>
<dbReference type="KEGG" id="hti:HTIA_1449"/>
<keyword evidence="5" id="KW-0460">Magnesium</keyword>
<evidence type="ECO:0000256" key="5">
    <source>
        <dbReference type="ARBA" id="ARBA00022842"/>
    </source>
</evidence>
<dbReference type="Pfam" id="PF04029">
    <property type="entry name" value="2-ph_phosp"/>
    <property type="match status" value="1"/>
</dbReference>
<dbReference type="EMBL" id="HF571520">
    <property type="protein sequence ID" value="CCQ33576.1"/>
    <property type="molecule type" value="Genomic_DNA"/>
</dbReference>
<dbReference type="PANTHER" id="PTHR37311">
    <property type="entry name" value="2-PHOSPHOSULFOLACTATE PHOSPHATASE-RELATED"/>
    <property type="match status" value="1"/>
</dbReference>
<evidence type="ECO:0000313" key="7">
    <source>
        <dbReference type="EMBL" id="CCQ33576.1"/>
    </source>
</evidence>
<dbReference type="eggNOG" id="arCOG04871">
    <property type="taxonomic scope" value="Archaea"/>
</dbReference>
<keyword evidence="4 8" id="KW-0378">Hydrolase</keyword>
<sequence>MVHEDTAHSRLDERLIERCEDVPANPEPGAYVVIDTMHFSNTVIELLARGATHVHVPDERGEEFDYRAGHPDALIGGGRTAEYDPEDGYDFFNSPSYVQDIDVEGRPVSMTSTNGGRTVATLRERGGEDVDVFVGAPLNARAIGRFLRRREHPVSLVAAGYQGEIAVEDHVGAALISRYLDEIPPTETEIERCRDQLETAKGPDYVEKHAIRCRDVRAYAMNVNGRAVIPELSGDSLVRARAPDRSASRERGLAD</sequence>
<evidence type="ECO:0000256" key="3">
    <source>
        <dbReference type="ARBA" id="ARBA00012953"/>
    </source>
</evidence>
<dbReference type="AlphaFoldDB" id="F7PJC0"/>
<dbReference type="GeneID" id="23799995"/>
<dbReference type="InterPro" id="IPR036702">
    <property type="entry name" value="ComB-like_sf"/>
</dbReference>
<dbReference type="SUPFAM" id="SSF142823">
    <property type="entry name" value="ComB-like"/>
    <property type="match status" value="1"/>
</dbReference>
<evidence type="ECO:0000313" key="9">
    <source>
        <dbReference type="Proteomes" id="UP000003861"/>
    </source>
</evidence>
<evidence type="ECO:0000256" key="1">
    <source>
        <dbReference type="ARBA" id="ARBA00001946"/>
    </source>
</evidence>
<gene>
    <name evidence="8" type="primary">comB</name>
    <name evidence="8" type="ORF">HLRTI_002534</name>
    <name evidence="7" type="ORF">HTIA_1449</name>
</gene>
<dbReference type="Gene3D" id="3.90.1560.10">
    <property type="entry name" value="ComB-like"/>
    <property type="match status" value="1"/>
</dbReference>
<dbReference type="RefSeq" id="WP_008525847.1">
    <property type="nucleotide sequence ID" value="NC_021921.1"/>
</dbReference>
<dbReference type="GO" id="GO:0000287">
    <property type="term" value="F:magnesium ion binding"/>
    <property type="evidence" value="ECO:0007669"/>
    <property type="project" value="InterPro"/>
</dbReference>
<dbReference type="EMBL" id="AFNT02000032">
    <property type="protein sequence ID" value="ERJ05462.1"/>
    <property type="molecule type" value="Genomic_DNA"/>
</dbReference>
<keyword evidence="10" id="KW-1185">Reference proteome</keyword>
<dbReference type="InterPro" id="IPR005238">
    <property type="entry name" value="ComB-like"/>
</dbReference>
<dbReference type="Proteomes" id="UP000003861">
    <property type="component" value="Unassembled WGS sequence"/>
</dbReference>
<dbReference type="Proteomes" id="UP000015381">
    <property type="component" value="Chromosome I"/>
</dbReference>
<dbReference type="PANTHER" id="PTHR37311:SF1">
    <property type="entry name" value="2-PHOSPHOSULFOLACTATE PHOSPHATASE-RELATED"/>
    <property type="match status" value="1"/>
</dbReference>
<dbReference type="HOGENOM" id="CLU_1076077_0_0_2"/>
<evidence type="ECO:0000313" key="10">
    <source>
        <dbReference type="Proteomes" id="UP000015381"/>
    </source>
</evidence>
<evidence type="ECO:0000256" key="6">
    <source>
        <dbReference type="ARBA" id="ARBA00033711"/>
    </source>
</evidence>
<evidence type="ECO:0000256" key="2">
    <source>
        <dbReference type="ARBA" id="ARBA00009997"/>
    </source>
</evidence>
<dbReference type="GO" id="GO:0050532">
    <property type="term" value="F:2-phosphosulfolactate phosphatase activity"/>
    <property type="evidence" value="ECO:0007669"/>
    <property type="project" value="UniProtKB-EC"/>
</dbReference>
<dbReference type="GO" id="GO:0050545">
    <property type="term" value="F:sulfopyruvate decarboxylase activity"/>
    <property type="evidence" value="ECO:0007669"/>
    <property type="project" value="TreeGrafter"/>
</dbReference>
<proteinExistence type="inferred from homology"/>
<name>F7PJC0_9EURY</name>
<accession>F7PJC0</accession>
<dbReference type="STRING" id="1033806.HTIA_1449"/>
<reference evidence="8 9" key="2">
    <citation type="journal article" date="2013" name="PLoS ONE">
        <title>INDIGO - INtegrated Data Warehouse of MIcrobial GenOmes with Examples from the Red Sea Extremophiles.</title>
        <authorList>
            <person name="Alam I."/>
            <person name="Antunes A."/>
            <person name="Kamau A.A."/>
            <person name="Ba Alawi W."/>
            <person name="Kalkatawi M."/>
            <person name="Stingl U."/>
            <person name="Bajic V.B."/>
        </authorList>
    </citation>
    <scope>NUCLEOTIDE SEQUENCE [LARGE SCALE GENOMIC DNA]</scope>
    <source>
        <strain evidence="8 9">SARL4B</strain>
    </source>
</reference>
<evidence type="ECO:0000256" key="4">
    <source>
        <dbReference type="ARBA" id="ARBA00022801"/>
    </source>
</evidence>
<reference evidence="7 10" key="3">
    <citation type="journal article" date="2014" name="Environ. Microbiol.">
        <title>Halorhabdus tiamatea: proteogenomics and glycosidase activity measurements identify the first cultivated euryarchaeon from a deep-sea anoxic brine lake as potential polysaccharide degrader.</title>
        <authorList>
            <person name="Werner J."/>
            <person name="Ferrer M."/>
            <person name="Michel G."/>
            <person name="Mann A.J."/>
            <person name="Huang S."/>
            <person name="Juarez S."/>
            <person name="Ciordia S."/>
            <person name="Albar J.P."/>
            <person name="Alcaide M."/>
            <person name="La Cono V."/>
            <person name="Yakimov M.M."/>
            <person name="Antunes A."/>
            <person name="Taborda M."/>
            <person name="Da Costa M.S."/>
            <person name="Amann R.I."/>
            <person name="Gloeckner F.O."/>
            <person name="Golyshina O.V."/>
            <person name="Golyshin P.N."/>
            <person name="Teeling H."/>
        </authorList>
    </citation>
    <scope>NUCLEOTIDE SEQUENCE [LARGE SCALE GENOMIC DNA]</scope>
    <source>
        <strain evidence="10">SARL4B</strain>
        <strain evidence="7">Type strain: SARL4B</strain>
    </source>
</reference>
<evidence type="ECO:0000313" key="8">
    <source>
        <dbReference type="EMBL" id="ERJ05462.1"/>
    </source>
</evidence>
<comment type="cofactor">
    <cofactor evidence="1">
        <name>Mg(2+)</name>
        <dbReference type="ChEBI" id="CHEBI:18420"/>
    </cofactor>
</comment>